<keyword evidence="1" id="KW-0472">Membrane</keyword>
<sequence length="376" mass="40131">MNRLPAAVIIGGTVLAQAVGLLALRPLVEFKTGRPLTDPGGQAALLGMKLGGFDSLDTGRPAGWLPQALFLALSAVLGYAALRAAPDLRPRLRTVLALTAAVLLAAGAADLLRVALEPSVTSSPAERFERMGLDLGRVPAAPLAFALVTCWLAVPSYLLVWLMSRHRTVREVLASLGQRVDDAPRVPAASWRDRRDAVSAALLPVLLLGLLGGRLLQHGEVRRMDHTSVTFDPDLWRPYLPPPWIGRLAGVLYPALRLRPLRTETTAGWLATLGVFAVLLLLLAVGLGLIAARVDGLTLARLILECWGVTVLASLAAAAAEVWVFGPLTPIVWSHELSAFEVAGSRALRFGTVWGWAPGLALAGMTAVLRRRRYGT</sequence>
<feature type="transmembrane region" description="Helical" evidence="1">
    <location>
        <begin position="267"/>
        <end position="290"/>
    </location>
</feature>
<keyword evidence="3" id="KW-1185">Reference proteome</keyword>
<keyword evidence="1" id="KW-0812">Transmembrane</keyword>
<evidence type="ECO:0000313" key="2">
    <source>
        <dbReference type="EMBL" id="GAA4868644.1"/>
    </source>
</evidence>
<feature type="transmembrane region" description="Helical" evidence="1">
    <location>
        <begin position="64"/>
        <end position="82"/>
    </location>
</feature>
<feature type="transmembrane region" description="Helical" evidence="1">
    <location>
        <begin position="136"/>
        <end position="160"/>
    </location>
</feature>
<protein>
    <recommendedName>
        <fullName evidence="4">Integral membrane protein</fullName>
    </recommendedName>
</protein>
<evidence type="ECO:0000313" key="3">
    <source>
        <dbReference type="Proteomes" id="UP001501752"/>
    </source>
</evidence>
<evidence type="ECO:0008006" key="4">
    <source>
        <dbReference type="Google" id="ProtNLM"/>
    </source>
</evidence>
<reference evidence="3" key="1">
    <citation type="journal article" date="2019" name="Int. J. Syst. Evol. Microbiol.">
        <title>The Global Catalogue of Microorganisms (GCM) 10K type strain sequencing project: providing services to taxonomists for standard genome sequencing and annotation.</title>
        <authorList>
            <consortium name="The Broad Institute Genomics Platform"/>
            <consortium name="The Broad Institute Genome Sequencing Center for Infectious Disease"/>
            <person name="Wu L."/>
            <person name="Ma J."/>
        </authorList>
    </citation>
    <scope>NUCLEOTIDE SEQUENCE [LARGE SCALE GENOMIC DNA]</scope>
    <source>
        <strain evidence="3">JCM 13006</strain>
    </source>
</reference>
<dbReference type="Proteomes" id="UP001501752">
    <property type="component" value="Unassembled WGS sequence"/>
</dbReference>
<gene>
    <name evidence="2" type="ORF">GCM10023235_54150</name>
</gene>
<organism evidence="2 3">
    <name type="scientific">Kitasatospora terrestris</name>
    <dbReference type="NCBI Taxonomy" id="258051"/>
    <lineage>
        <taxon>Bacteria</taxon>
        <taxon>Bacillati</taxon>
        <taxon>Actinomycetota</taxon>
        <taxon>Actinomycetes</taxon>
        <taxon>Kitasatosporales</taxon>
        <taxon>Streptomycetaceae</taxon>
        <taxon>Kitasatospora</taxon>
    </lineage>
</organism>
<feature type="transmembrane region" description="Helical" evidence="1">
    <location>
        <begin position="197"/>
        <end position="216"/>
    </location>
</feature>
<name>A0ABP9E7V3_9ACTN</name>
<feature type="transmembrane region" description="Helical" evidence="1">
    <location>
        <begin position="346"/>
        <end position="369"/>
    </location>
</feature>
<evidence type="ECO:0000256" key="1">
    <source>
        <dbReference type="SAM" id="Phobius"/>
    </source>
</evidence>
<dbReference type="EMBL" id="BAABIS010000001">
    <property type="protein sequence ID" value="GAA4868644.1"/>
    <property type="molecule type" value="Genomic_DNA"/>
</dbReference>
<comment type="caution">
    <text evidence="2">The sequence shown here is derived from an EMBL/GenBank/DDBJ whole genome shotgun (WGS) entry which is preliminary data.</text>
</comment>
<feature type="transmembrane region" description="Helical" evidence="1">
    <location>
        <begin position="302"/>
        <end position="326"/>
    </location>
</feature>
<proteinExistence type="predicted"/>
<feature type="transmembrane region" description="Helical" evidence="1">
    <location>
        <begin position="94"/>
        <end position="116"/>
    </location>
</feature>
<keyword evidence="1" id="KW-1133">Transmembrane helix</keyword>
<dbReference type="RefSeq" id="WP_345699479.1">
    <property type="nucleotide sequence ID" value="NZ_BAABIS010000001.1"/>
</dbReference>
<accession>A0ABP9E7V3</accession>